<evidence type="ECO:0000313" key="2">
    <source>
        <dbReference type="EMBL" id="NMG18405.1"/>
    </source>
</evidence>
<dbReference type="EMBL" id="QMEB01000011">
    <property type="protein sequence ID" value="NMG18405.1"/>
    <property type="molecule type" value="Genomic_DNA"/>
</dbReference>
<reference evidence="2 3" key="1">
    <citation type="submission" date="2018-06" db="EMBL/GenBank/DDBJ databases">
        <title>Comparative genomics of Brasilonema spp. strains.</title>
        <authorList>
            <person name="Alvarenga D.O."/>
            <person name="Fiore M.F."/>
            <person name="Varani A.M."/>
        </authorList>
    </citation>
    <scope>NUCLEOTIDE SEQUENCE [LARGE SCALE GENOMIC DNA]</scope>
    <source>
        <strain evidence="2 3">SPC951</strain>
    </source>
</reference>
<name>A0ABX1P246_9CYAN</name>
<accession>A0ABX1P246</accession>
<feature type="signal peptide" evidence="1">
    <location>
        <begin position="1"/>
        <end position="20"/>
    </location>
</feature>
<dbReference type="RefSeq" id="WP_169153696.1">
    <property type="nucleotide sequence ID" value="NZ_CAWPJE010000324.1"/>
</dbReference>
<gene>
    <name evidence="2" type="ORF">DP116_02650</name>
</gene>
<proteinExistence type="predicted"/>
<protein>
    <submittedName>
        <fullName evidence="2">Uncharacterized protein</fullName>
    </submittedName>
</protein>
<feature type="chain" id="PRO_5047229717" evidence="1">
    <location>
        <begin position="21"/>
        <end position="229"/>
    </location>
</feature>
<sequence length="229" mass="25107">MRRLLSALSFGVGVNLVVMATPVLCDTPSKNAQDLDISPEIIKNSPVLQRWQHQVPNVLEDIKNDPSFPTKIRLGSSYFSSDEAFGVNIGVEDVFIGRTSLTVSGEYQAAFNGQRQVYGADLHYYLRPLGSYINITPVVGYRHLEINSYSTDGVNLGAKLLLVLSRGGAGDISLTQSWIAPGTGEEVGLTTISVGYALTQNIRISTDIEQQNSKQNKETRLGIVFEWMP</sequence>
<comment type="caution">
    <text evidence="2">The sequence shown here is derived from an EMBL/GenBank/DDBJ whole genome shotgun (WGS) entry which is preliminary data.</text>
</comment>
<keyword evidence="3" id="KW-1185">Reference proteome</keyword>
<dbReference type="Proteomes" id="UP000718564">
    <property type="component" value="Unassembled WGS sequence"/>
</dbReference>
<keyword evidence="1" id="KW-0732">Signal</keyword>
<evidence type="ECO:0000313" key="3">
    <source>
        <dbReference type="Proteomes" id="UP000718564"/>
    </source>
</evidence>
<organism evidence="2 3">
    <name type="scientific">Brasilonema bromeliae SPC951</name>
    <dbReference type="NCBI Taxonomy" id="385972"/>
    <lineage>
        <taxon>Bacteria</taxon>
        <taxon>Bacillati</taxon>
        <taxon>Cyanobacteriota</taxon>
        <taxon>Cyanophyceae</taxon>
        <taxon>Nostocales</taxon>
        <taxon>Scytonemataceae</taxon>
        <taxon>Brasilonema</taxon>
        <taxon>Bromeliae group (in: Brasilonema)</taxon>
    </lineage>
</organism>
<evidence type="ECO:0000256" key="1">
    <source>
        <dbReference type="SAM" id="SignalP"/>
    </source>
</evidence>